<evidence type="ECO:0000256" key="4">
    <source>
        <dbReference type="ARBA" id="ARBA00023136"/>
    </source>
</evidence>
<feature type="transmembrane region" description="Helical" evidence="6">
    <location>
        <begin position="64"/>
        <end position="87"/>
    </location>
</feature>
<evidence type="ECO:0000313" key="9">
    <source>
        <dbReference type="Proteomes" id="UP001268819"/>
    </source>
</evidence>
<keyword evidence="3 6" id="KW-1133">Transmembrane helix</keyword>
<sequence>MSTRESGAGGRMFAVRLGVDRGLREFRHTLGSPDQLFNVFTTIGFMLVLWFQRDTAVEGTGLALAAFTLPSMLGMGVAFSGLVGPAGQLSTNREDGTLLRAKAVPNGMVGYLVARLVQLALDGGFSLVVLLVPAALLVDVFGHTGVGGVLGLLAVLVLGALATLPWGAVAGSITKSPGGAMGITMLPMMGVAAISGIFYPITALPGWLQALGQVFPVYWIGLGARSALLPDAAAAAEIGGTWRTPAVIAVLATWAVVGFLLAPTILRRMARRESGADMERRRQAALQRGGV</sequence>
<feature type="transmembrane region" description="Helical" evidence="6">
    <location>
        <begin position="180"/>
        <end position="201"/>
    </location>
</feature>
<evidence type="ECO:0000256" key="6">
    <source>
        <dbReference type="SAM" id="Phobius"/>
    </source>
</evidence>
<proteinExistence type="predicted"/>
<dbReference type="InterPro" id="IPR051784">
    <property type="entry name" value="Nod_factor_ABC_transporter"/>
</dbReference>
<feature type="transmembrane region" description="Helical" evidence="6">
    <location>
        <begin position="108"/>
        <end position="136"/>
    </location>
</feature>
<evidence type="ECO:0000256" key="5">
    <source>
        <dbReference type="ARBA" id="ARBA00023251"/>
    </source>
</evidence>
<evidence type="ECO:0000313" key="8">
    <source>
        <dbReference type="EMBL" id="MDR6598777.1"/>
    </source>
</evidence>
<dbReference type="RefSeq" id="WP_310313906.1">
    <property type="nucleotide sequence ID" value="NZ_BAAAXB010000001.1"/>
</dbReference>
<dbReference type="PROSITE" id="PS51012">
    <property type="entry name" value="ABC_TM2"/>
    <property type="match status" value="1"/>
</dbReference>
<feature type="transmembrane region" description="Helical" evidence="6">
    <location>
        <begin position="36"/>
        <end position="52"/>
    </location>
</feature>
<evidence type="ECO:0000259" key="7">
    <source>
        <dbReference type="PROSITE" id="PS51012"/>
    </source>
</evidence>
<keyword evidence="2 6" id="KW-0812">Transmembrane</keyword>
<comment type="caution">
    <text evidence="8">The sequence shown here is derived from an EMBL/GenBank/DDBJ whole genome shotgun (WGS) entry which is preliminary data.</text>
</comment>
<name>A0ABU1Q795_9PSEU</name>
<keyword evidence="4 6" id="KW-0472">Membrane</keyword>
<dbReference type="PIRSF" id="PIRSF006648">
    <property type="entry name" value="DrrB"/>
    <property type="match status" value="1"/>
</dbReference>
<feature type="transmembrane region" description="Helical" evidence="6">
    <location>
        <begin position="148"/>
        <end position="168"/>
    </location>
</feature>
<dbReference type="InterPro" id="IPR000412">
    <property type="entry name" value="ABC_2_transport"/>
</dbReference>
<dbReference type="Pfam" id="PF12698">
    <property type="entry name" value="ABC2_membrane_3"/>
    <property type="match status" value="1"/>
</dbReference>
<reference evidence="8 9" key="1">
    <citation type="submission" date="2023-07" db="EMBL/GenBank/DDBJ databases">
        <title>Sequencing the genomes of 1000 actinobacteria strains.</title>
        <authorList>
            <person name="Klenk H.-P."/>
        </authorList>
    </citation>
    <scope>NUCLEOTIDE SEQUENCE [LARGE SCALE GENOMIC DNA]</scope>
    <source>
        <strain evidence="8 9">DSM 43749</strain>
    </source>
</reference>
<gene>
    <name evidence="8" type="ORF">J2S66_007161</name>
</gene>
<evidence type="ECO:0000256" key="2">
    <source>
        <dbReference type="ARBA" id="ARBA00022692"/>
    </source>
</evidence>
<comment type="subcellular location">
    <subcellularLocation>
        <location evidence="1">Membrane</location>
        <topology evidence="1">Multi-pass membrane protein</topology>
    </subcellularLocation>
</comment>
<dbReference type="EMBL" id="JAVDSG010000001">
    <property type="protein sequence ID" value="MDR6598777.1"/>
    <property type="molecule type" value="Genomic_DNA"/>
</dbReference>
<keyword evidence="5" id="KW-0046">Antibiotic resistance</keyword>
<dbReference type="PANTHER" id="PTHR43229">
    <property type="entry name" value="NODULATION PROTEIN J"/>
    <property type="match status" value="1"/>
</dbReference>
<dbReference type="Proteomes" id="UP001268819">
    <property type="component" value="Unassembled WGS sequence"/>
</dbReference>
<feature type="transmembrane region" description="Helical" evidence="6">
    <location>
        <begin position="246"/>
        <end position="266"/>
    </location>
</feature>
<evidence type="ECO:0000256" key="1">
    <source>
        <dbReference type="ARBA" id="ARBA00004141"/>
    </source>
</evidence>
<keyword evidence="9" id="KW-1185">Reference proteome</keyword>
<dbReference type="InterPro" id="IPR013525">
    <property type="entry name" value="ABC2_TM"/>
</dbReference>
<feature type="domain" description="ABC transmembrane type-2" evidence="7">
    <location>
        <begin position="33"/>
        <end position="269"/>
    </location>
</feature>
<dbReference type="InterPro" id="IPR047817">
    <property type="entry name" value="ABC2_TM_bact-type"/>
</dbReference>
<protein>
    <submittedName>
        <fullName evidence="8">ABC-2 type transport system permease protein</fullName>
    </submittedName>
</protein>
<organism evidence="8 9">
    <name type="scientific">Saccharothrix longispora</name>
    <dbReference type="NCBI Taxonomy" id="33920"/>
    <lineage>
        <taxon>Bacteria</taxon>
        <taxon>Bacillati</taxon>
        <taxon>Actinomycetota</taxon>
        <taxon>Actinomycetes</taxon>
        <taxon>Pseudonocardiales</taxon>
        <taxon>Pseudonocardiaceae</taxon>
        <taxon>Saccharothrix</taxon>
    </lineage>
</organism>
<accession>A0ABU1Q795</accession>
<dbReference type="PANTHER" id="PTHR43229:SF6">
    <property type="entry name" value="ABC-TYPE MULTIDRUG TRANSPORT SYSTEM, PERMEASE COMPONENT"/>
    <property type="match status" value="1"/>
</dbReference>
<evidence type="ECO:0000256" key="3">
    <source>
        <dbReference type="ARBA" id="ARBA00022989"/>
    </source>
</evidence>